<dbReference type="InterPro" id="IPR010607">
    <property type="entry name" value="DUF1194"/>
</dbReference>
<dbReference type="InterPro" id="IPR002035">
    <property type="entry name" value="VWF_A"/>
</dbReference>
<comment type="caution">
    <text evidence="2">The sequence shown here is derived from an EMBL/GenBank/DDBJ whole genome shotgun (WGS) entry which is preliminary data.</text>
</comment>
<reference evidence="2 3" key="1">
    <citation type="submission" date="2022-10" db="EMBL/GenBank/DDBJ databases">
        <title>Pararhodobacter sp. nov., isolated from marine algae.</title>
        <authorList>
            <person name="Choi B.J."/>
            <person name="Kim J.M."/>
            <person name="Lee J.K."/>
            <person name="Choi D.G."/>
            <person name="Jeon C.O."/>
        </authorList>
    </citation>
    <scope>NUCLEOTIDE SEQUENCE [LARGE SCALE GENOMIC DNA]</scope>
    <source>
        <strain evidence="2 3">ZQ420</strain>
    </source>
</reference>
<protein>
    <submittedName>
        <fullName evidence="2">DUF1194 domain-containing protein</fullName>
    </submittedName>
</protein>
<evidence type="ECO:0000313" key="2">
    <source>
        <dbReference type="EMBL" id="MCW1933301.1"/>
    </source>
</evidence>
<gene>
    <name evidence="2" type="ORF">OKW52_13785</name>
</gene>
<dbReference type="Gene3D" id="3.40.50.410">
    <property type="entry name" value="von Willebrand factor, type A domain"/>
    <property type="match status" value="1"/>
</dbReference>
<feature type="domain" description="VWFA" evidence="1">
    <location>
        <begin position="17"/>
        <end position="162"/>
    </location>
</feature>
<proteinExistence type="predicted"/>
<dbReference type="RefSeq" id="WP_264506227.1">
    <property type="nucleotide sequence ID" value="NZ_JAPDFL010000001.1"/>
</dbReference>
<evidence type="ECO:0000313" key="3">
    <source>
        <dbReference type="Proteomes" id="UP001208938"/>
    </source>
</evidence>
<sequence length="193" mass="20180">MTLAALLAHPARGCDIALVLAMDVSGSVDAYEFQLQAQGVANALRDPDVADALLRGRVALAVVQWSGALEQSVSVPWTRLSEPAEVSRLAGRISGMTRAHAGGNTAVGDAMQVSVDLFAQVPDCAHWVIDMSGDGDENEGFTVGRERSAAFARGITINGLAIEGAATGQSITNFYRRHVVTPGGSRHNGPATR</sequence>
<name>A0ABT3H0K2_9RHOB</name>
<dbReference type="EMBL" id="JAPDFL010000001">
    <property type="protein sequence ID" value="MCW1933301.1"/>
    <property type="molecule type" value="Genomic_DNA"/>
</dbReference>
<organism evidence="2 3">
    <name type="scientific">Pararhodobacter zhoushanensis</name>
    <dbReference type="NCBI Taxonomy" id="2479545"/>
    <lineage>
        <taxon>Bacteria</taxon>
        <taxon>Pseudomonadati</taxon>
        <taxon>Pseudomonadota</taxon>
        <taxon>Alphaproteobacteria</taxon>
        <taxon>Rhodobacterales</taxon>
        <taxon>Paracoccaceae</taxon>
        <taxon>Pararhodobacter</taxon>
    </lineage>
</organism>
<dbReference type="SUPFAM" id="SSF53300">
    <property type="entry name" value="vWA-like"/>
    <property type="match status" value="1"/>
</dbReference>
<evidence type="ECO:0000259" key="1">
    <source>
        <dbReference type="PROSITE" id="PS50234"/>
    </source>
</evidence>
<dbReference type="InterPro" id="IPR036465">
    <property type="entry name" value="vWFA_dom_sf"/>
</dbReference>
<dbReference type="Proteomes" id="UP001208938">
    <property type="component" value="Unassembled WGS sequence"/>
</dbReference>
<dbReference type="PROSITE" id="PS50234">
    <property type="entry name" value="VWFA"/>
    <property type="match status" value="1"/>
</dbReference>
<accession>A0ABT3H0K2</accession>
<keyword evidence="3" id="KW-1185">Reference proteome</keyword>
<dbReference type="Pfam" id="PF06707">
    <property type="entry name" value="DUF1194"/>
    <property type="match status" value="1"/>
</dbReference>